<keyword evidence="13 16" id="KW-0326">Glycosidase</keyword>
<evidence type="ECO:0000256" key="3">
    <source>
        <dbReference type="ARBA" id="ARBA00011245"/>
    </source>
</evidence>
<evidence type="ECO:0000256" key="6">
    <source>
        <dbReference type="ARBA" id="ARBA00022771"/>
    </source>
</evidence>
<keyword evidence="11 16" id="KW-0456">Lyase</keyword>
<protein>
    <recommendedName>
        <fullName evidence="16">Formamidopyrimidine-DNA glycosylase</fullName>
        <shortName evidence="16">Fapy-DNA glycosylase</shortName>
        <ecNumber evidence="16">3.2.2.23</ecNumber>
    </recommendedName>
    <alternativeName>
        <fullName evidence="16">DNA-(apurinic or apyrimidinic site) lyase MutM</fullName>
        <shortName evidence="16">AP lyase MutM</shortName>
        <ecNumber evidence="16">4.2.99.18</ecNumber>
    </alternativeName>
</protein>
<keyword evidence="20" id="KW-1185">Reference proteome</keyword>
<dbReference type="InterPro" id="IPR035937">
    <property type="entry name" value="FPG_N"/>
</dbReference>
<dbReference type="InterPro" id="IPR010979">
    <property type="entry name" value="Ribosomal_uS13-like_H2TH"/>
</dbReference>
<dbReference type="Gene3D" id="1.10.8.50">
    <property type="match status" value="1"/>
</dbReference>
<dbReference type="InterPro" id="IPR020629">
    <property type="entry name" value="FPG_Glyclase"/>
</dbReference>
<dbReference type="GeneID" id="98307304"/>
<feature type="domain" description="Formamidopyrimidine-DNA glycosylase catalytic" evidence="18">
    <location>
        <begin position="2"/>
        <end position="114"/>
    </location>
</feature>
<dbReference type="FunFam" id="1.10.8.50:FF:000003">
    <property type="entry name" value="Formamidopyrimidine-DNA glycosylase"/>
    <property type="match status" value="1"/>
</dbReference>
<feature type="binding site" evidence="16">
    <location>
        <position position="92"/>
    </location>
    <ligand>
        <name>DNA</name>
        <dbReference type="ChEBI" id="CHEBI:16991"/>
    </ligand>
</feature>
<evidence type="ECO:0000256" key="4">
    <source>
        <dbReference type="ARBA" id="ARBA00022723"/>
    </source>
</evidence>
<name>A0A0R1V925_9LACO</name>
<comment type="similarity">
    <text evidence="2 16">Belongs to the FPG family.</text>
</comment>
<feature type="domain" description="FPG-type" evidence="17">
    <location>
        <begin position="239"/>
        <end position="273"/>
    </location>
</feature>
<dbReference type="Gene3D" id="3.20.190.10">
    <property type="entry name" value="MutM-like, N-terminal"/>
    <property type="match status" value="1"/>
</dbReference>
<dbReference type="PATRIC" id="fig|1423801.4.peg.2424"/>
<dbReference type="InterPro" id="IPR012319">
    <property type="entry name" value="FPG_cat"/>
</dbReference>
<feature type="binding site" evidence="16">
    <location>
        <position position="154"/>
    </location>
    <ligand>
        <name>DNA</name>
        <dbReference type="ChEBI" id="CHEBI:16991"/>
    </ligand>
</feature>
<gene>
    <name evidence="16" type="primary">mutM</name>
    <name evidence="16" type="synonym">fpg</name>
    <name evidence="19" type="ORF">FD50_GL002367</name>
</gene>
<dbReference type="STRING" id="1423801.FD50_GL002367"/>
<organism evidence="19 20">
    <name type="scientific">Liquorilactobacillus satsumensis DSM 16230 = JCM 12392</name>
    <dbReference type="NCBI Taxonomy" id="1423801"/>
    <lineage>
        <taxon>Bacteria</taxon>
        <taxon>Bacillati</taxon>
        <taxon>Bacillota</taxon>
        <taxon>Bacilli</taxon>
        <taxon>Lactobacillales</taxon>
        <taxon>Lactobacillaceae</taxon>
        <taxon>Liquorilactobacillus</taxon>
    </lineage>
</organism>
<proteinExistence type="inferred from homology"/>
<evidence type="ECO:0000256" key="13">
    <source>
        <dbReference type="ARBA" id="ARBA00023295"/>
    </source>
</evidence>
<evidence type="ECO:0000313" key="20">
    <source>
        <dbReference type="Proteomes" id="UP000051166"/>
    </source>
</evidence>
<feature type="active site" description="Proton donor; for delta-elimination activity" evidence="16">
    <location>
        <position position="263"/>
    </location>
</feature>
<evidence type="ECO:0000256" key="7">
    <source>
        <dbReference type="ARBA" id="ARBA00022801"/>
    </source>
</evidence>
<feature type="binding site" evidence="16">
    <location>
        <position position="111"/>
    </location>
    <ligand>
        <name>DNA</name>
        <dbReference type="ChEBI" id="CHEBI:16991"/>
    </ligand>
</feature>
<comment type="function">
    <text evidence="16">Involved in base excision repair of DNA damaged by oxidation or by mutagenic agents. Acts as DNA glycosylase that recognizes and removes damaged bases. Has a preference for oxidized purines, such as 7,8-dihydro-8-oxoguanine (8-oxoG). Has AP (apurinic/apyrimidinic) lyase activity and introduces nicks in the DNA strand. Cleaves the DNA backbone by beta-delta elimination to generate a single-strand break at the site of the removed base with both 3'- and 5'-phosphates.</text>
</comment>
<comment type="cofactor">
    <cofactor evidence="16">
        <name>Zn(2+)</name>
        <dbReference type="ChEBI" id="CHEBI:29105"/>
    </cofactor>
    <text evidence="16">Binds 1 zinc ion per subunit.</text>
</comment>
<keyword evidence="12 16" id="KW-0511">Multifunctional enzyme</keyword>
<dbReference type="Pfam" id="PF01149">
    <property type="entry name" value="Fapy_DNA_glyco"/>
    <property type="match status" value="1"/>
</dbReference>
<dbReference type="RefSeq" id="WP_056959887.1">
    <property type="nucleotide sequence ID" value="NZ_AZFQ01000019.1"/>
</dbReference>
<dbReference type="SUPFAM" id="SSF81624">
    <property type="entry name" value="N-terminal domain of MutM-like DNA repair proteins"/>
    <property type="match status" value="1"/>
</dbReference>
<comment type="subunit">
    <text evidence="3 16">Monomer.</text>
</comment>
<reference evidence="19 20" key="1">
    <citation type="journal article" date="2015" name="Genome Announc.">
        <title>Expanding the biotechnology potential of lactobacilli through comparative genomics of 213 strains and associated genera.</title>
        <authorList>
            <person name="Sun Z."/>
            <person name="Harris H.M."/>
            <person name="McCann A."/>
            <person name="Guo C."/>
            <person name="Argimon S."/>
            <person name="Zhang W."/>
            <person name="Yang X."/>
            <person name="Jeffery I.B."/>
            <person name="Cooney J.C."/>
            <person name="Kagawa T.F."/>
            <person name="Liu W."/>
            <person name="Song Y."/>
            <person name="Salvetti E."/>
            <person name="Wrobel A."/>
            <person name="Rasinkangas P."/>
            <person name="Parkhill J."/>
            <person name="Rea M.C."/>
            <person name="O'Sullivan O."/>
            <person name="Ritari J."/>
            <person name="Douillard F.P."/>
            <person name="Paul Ross R."/>
            <person name="Yang R."/>
            <person name="Briner A.E."/>
            <person name="Felis G.E."/>
            <person name="de Vos W.M."/>
            <person name="Barrangou R."/>
            <person name="Klaenhammer T.R."/>
            <person name="Caufield P.W."/>
            <person name="Cui Y."/>
            <person name="Zhang H."/>
            <person name="O'Toole P.W."/>
        </authorList>
    </citation>
    <scope>NUCLEOTIDE SEQUENCE [LARGE SCALE GENOMIC DNA]</scope>
    <source>
        <strain evidence="19 20">DSM 16230</strain>
    </source>
</reference>
<evidence type="ECO:0000259" key="17">
    <source>
        <dbReference type="PROSITE" id="PS51066"/>
    </source>
</evidence>
<dbReference type="Pfam" id="PF06831">
    <property type="entry name" value="H2TH"/>
    <property type="match status" value="1"/>
</dbReference>
<keyword evidence="9 16" id="KW-0238">DNA-binding</keyword>
<dbReference type="EMBL" id="AZFQ01000019">
    <property type="protein sequence ID" value="KRL99832.1"/>
    <property type="molecule type" value="Genomic_DNA"/>
</dbReference>
<keyword evidence="4 16" id="KW-0479">Metal-binding</keyword>
<accession>A0A0R1V925</accession>
<dbReference type="GO" id="GO:0003690">
    <property type="term" value="F:double-stranded DNA binding"/>
    <property type="evidence" value="ECO:0007669"/>
    <property type="project" value="UniProtKB-ARBA"/>
</dbReference>
<dbReference type="InterPro" id="IPR015886">
    <property type="entry name" value="H2TH_FPG"/>
</dbReference>
<dbReference type="InterPro" id="IPR010663">
    <property type="entry name" value="Znf_FPG/IleRS"/>
</dbReference>
<dbReference type="CDD" id="cd08966">
    <property type="entry name" value="EcFpg-like_N"/>
    <property type="match status" value="1"/>
</dbReference>
<dbReference type="PROSITE" id="PS01242">
    <property type="entry name" value="ZF_FPG_1"/>
    <property type="match status" value="1"/>
</dbReference>
<comment type="function">
    <text evidence="15">Involved in base excision repair of DNA damaged by oxidation or by mutagenic agents. Acts as a DNA glycosylase that recognizes and removes damaged bases. Has a preference for oxidized purines, such as 7,8-dihydro-8-oxoguanine (8-oxoG). Has AP (apurinic/apyrimidinic) lyase activity and introduces nicks in the DNA strand. Cleaves the DNA backbone by beta-delta elimination to generate a single-strand break at the site of the removed base with both 3'- and 5'-phosphates.</text>
</comment>
<feature type="active site" description="Proton donor" evidence="16">
    <location>
        <position position="3"/>
    </location>
</feature>
<dbReference type="FunFam" id="3.20.190.10:FF:000001">
    <property type="entry name" value="Formamidopyrimidine-DNA glycosylase"/>
    <property type="match status" value="1"/>
</dbReference>
<feature type="active site" description="Proton donor; for beta-elimination activity" evidence="16">
    <location>
        <position position="58"/>
    </location>
</feature>
<dbReference type="NCBIfam" id="NF002211">
    <property type="entry name" value="PRK01103.1"/>
    <property type="match status" value="1"/>
</dbReference>
<dbReference type="GO" id="GO:0006284">
    <property type="term" value="P:base-excision repair"/>
    <property type="evidence" value="ECO:0007669"/>
    <property type="project" value="InterPro"/>
</dbReference>
<evidence type="ECO:0000256" key="10">
    <source>
        <dbReference type="ARBA" id="ARBA00023204"/>
    </source>
</evidence>
<dbReference type="GO" id="GO:0008270">
    <property type="term" value="F:zinc ion binding"/>
    <property type="evidence" value="ECO:0007669"/>
    <property type="project" value="UniProtKB-UniRule"/>
</dbReference>
<dbReference type="PANTHER" id="PTHR22993">
    <property type="entry name" value="FORMAMIDOPYRIMIDINE-DNA GLYCOSYLASE"/>
    <property type="match status" value="1"/>
</dbReference>
<keyword evidence="6 16" id="KW-0863">Zinc-finger</keyword>
<dbReference type="PANTHER" id="PTHR22993:SF9">
    <property type="entry name" value="FORMAMIDOPYRIMIDINE-DNA GLYCOSYLASE"/>
    <property type="match status" value="1"/>
</dbReference>
<dbReference type="HAMAP" id="MF_00103">
    <property type="entry name" value="Fapy_DNA_glycosyl"/>
    <property type="match status" value="1"/>
</dbReference>
<evidence type="ECO:0000256" key="15">
    <source>
        <dbReference type="ARBA" id="ARBA00060177"/>
    </source>
</evidence>
<keyword evidence="5 16" id="KW-0227">DNA damage</keyword>
<comment type="caution">
    <text evidence="19">The sequence shown here is derived from an EMBL/GenBank/DDBJ whole genome shotgun (WGS) entry which is preliminary data.</text>
</comment>
<evidence type="ECO:0000256" key="12">
    <source>
        <dbReference type="ARBA" id="ARBA00023268"/>
    </source>
</evidence>
<keyword evidence="8 16" id="KW-0862">Zinc</keyword>
<dbReference type="PROSITE" id="PS51068">
    <property type="entry name" value="FPG_CAT"/>
    <property type="match status" value="1"/>
</dbReference>
<dbReference type="OrthoDB" id="9800855at2"/>
<dbReference type="SMART" id="SM01232">
    <property type="entry name" value="H2TH"/>
    <property type="match status" value="1"/>
</dbReference>
<dbReference type="SUPFAM" id="SSF57716">
    <property type="entry name" value="Glucocorticoid receptor-like (DNA-binding domain)"/>
    <property type="match status" value="1"/>
</dbReference>
<sequence>MPELPEVETVRRGLEKLVLGAQIENVKIYYPKIINGDPQSFQQELRGRTIESITRRGKYLIFNFDTGISFVSHLRMEGKYFVENPKTPLEKHTHIVFTLSDGQQLRYNDVRKFGRMHLVKTAQVQQLPGLKKLGPEPTAALFDKQLFYERLKHKKKMIKPALLDQTIVAGLGNIYTDEVLWSSKINPQTPAAHLSKSEADRLHDEIITELARATSQGGTTVFTYTDTFGHAGSFQKQLHAYGRKGQPCERCATPLKKIVVGQRGTTFCPQCQKVK</sequence>
<dbReference type="Proteomes" id="UP000051166">
    <property type="component" value="Unassembled WGS sequence"/>
</dbReference>
<evidence type="ECO:0000256" key="1">
    <source>
        <dbReference type="ARBA" id="ARBA00001668"/>
    </source>
</evidence>
<comment type="catalytic activity">
    <reaction evidence="14 16">
        <text>2'-deoxyribonucleotide-(2'-deoxyribose 5'-phosphate)-2'-deoxyribonucleotide-DNA = a 3'-end 2'-deoxyribonucleotide-(2,3-dehydro-2,3-deoxyribose 5'-phosphate)-DNA + a 5'-end 5'-phospho-2'-deoxyribonucleoside-DNA + H(+)</text>
        <dbReference type="Rhea" id="RHEA:66592"/>
        <dbReference type="Rhea" id="RHEA-COMP:13180"/>
        <dbReference type="Rhea" id="RHEA-COMP:16897"/>
        <dbReference type="Rhea" id="RHEA-COMP:17067"/>
        <dbReference type="ChEBI" id="CHEBI:15378"/>
        <dbReference type="ChEBI" id="CHEBI:136412"/>
        <dbReference type="ChEBI" id="CHEBI:157695"/>
        <dbReference type="ChEBI" id="CHEBI:167181"/>
        <dbReference type="EC" id="4.2.99.18"/>
    </reaction>
</comment>
<dbReference type="SMART" id="SM00898">
    <property type="entry name" value="Fapy_DNA_glyco"/>
    <property type="match status" value="1"/>
</dbReference>
<evidence type="ECO:0000256" key="8">
    <source>
        <dbReference type="ARBA" id="ARBA00022833"/>
    </source>
</evidence>
<evidence type="ECO:0000256" key="9">
    <source>
        <dbReference type="ARBA" id="ARBA00023125"/>
    </source>
</evidence>
<comment type="catalytic activity">
    <reaction evidence="1 16">
        <text>Hydrolysis of DNA containing ring-opened 7-methylguanine residues, releasing 2,6-diamino-4-hydroxy-5-(N-methyl)formamidopyrimidine.</text>
        <dbReference type="EC" id="3.2.2.23"/>
    </reaction>
</comment>
<dbReference type="GO" id="GO:0003684">
    <property type="term" value="F:damaged DNA binding"/>
    <property type="evidence" value="ECO:0007669"/>
    <property type="project" value="InterPro"/>
</dbReference>
<dbReference type="EC" id="3.2.2.23" evidence="16"/>
<keyword evidence="10 16" id="KW-0234">DNA repair</keyword>
<dbReference type="PROSITE" id="PS51066">
    <property type="entry name" value="ZF_FPG_2"/>
    <property type="match status" value="1"/>
</dbReference>
<dbReference type="EC" id="4.2.99.18" evidence="16"/>
<dbReference type="GO" id="GO:0034039">
    <property type="term" value="F:8-oxo-7,8-dihydroguanine DNA N-glycosylase activity"/>
    <property type="evidence" value="ECO:0007669"/>
    <property type="project" value="TreeGrafter"/>
</dbReference>
<dbReference type="AlphaFoldDB" id="A0A0R1V925"/>
<evidence type="ECO:0000259" key="18">
    <source>
        <dbReference type="PROSITE" id="PS51068"/>
    </source>
</evidence>
<evidence type="ECO:0000256" key="11">
    <source>
        <dbReference type="ARBA" id="ARBA00023239"/>
    </source>
</evidence>
<dbReference type="InterPro" id="IPR015887">
    <property type="entry name" value="DNA_glyclase_Znf_dom_DNA_BS"/>
</dbReference>
<evidence type="ECO:0000256" key="16">
    <source>
        <dbReference type="HAMAP-Rule" id="MF_00103"/>
    </source>
</evidence>
<dbReference type="NCBIfam" id="TIGR00577">
    <property type="entry name" value="fpg"/>
    <property type="match status" value="1"/>
</dbReference>
<evidence type="ECO:0000256" key="2">
    <source>
        <dbReference type="ARBA" id="ARBA00009409"/>
    </source>
</evidence>
<dbReference type="SUPFAM" id="SSF46946">
    <property type="entry name" value="S13-like H2TH domain"/>
    <property type="match status" value="1"/>
</dbReference>
<evidence type="ECO:0000256" key="5">
    <source>
        <dbReference type="ARBA" id="ARBA00022763"/>
    </source>
</evidence>
<evidence type="ECO:0000313" key="19">
    <source>
        <dbReference type="EMBL" id="KRL99832.1"/>
    </source>
</evidence>
<keyword evidence="7 16" id="KW-0378">Hydrolase</keyword>
<feature type="active site" description="Schiff-base intermediate with DNA" evidence="16">
    <location>
        <position position="2"/>
    </location>
</feature>
<dbReference type="Pfam" id="PF06827">
    <property type="entry name" value="zf-FPG_IleRS"/>
    <property type="match status" value="1"/>
</dbReference>
<dbReference type="InterPro" id="IPR000214">
    <property type="entry name" value="Znf_DNA_glyclase/AP_lyase"/>
</dbReference>
<dbReference type="GO" id="GO:0140078">
    <property type="term" value="F:class I DNA-(apurinic or apyrimidinic site) endonuclease activity"/>
    <property type="evidence" value="ECO:0007669"/>
    <property type="project" value="UniProtKB-EC"/>
</dbReference>
<evidence type="ECO:0000256" key="14">
    <source>
        <dbReference type="ARBA" id="ARBA00044632"/>
    </source>
</evidence>